<dbReference type="SUPFAM" id="SSF55874">
    <property type="entry name" value="ATPase domain of HSP90 chaperone/DNA topoisomerase II/histidine kinase"/>
    <property type="match status" value="1"/>
</dbReference>
<keyword evidence="4" id="KW-1003">Cell membrane</keyword>
<evidence type="ECO:0000256" key="1">
    <source>
        <dbReference type="ARBA" id="ARBA00000085"/>
    </source>
</evidence>
<dbReference type="InterPro" id="IPR003594">
    <property type="entry name" value="HATPase_dom"/>
</dbReference>
<dbReference type="PANTHER" id="PTHR45528:SF1">
    <property type="entry name" value="SENSOR HISTIDINE KINASE CPXA"/>
    <property type="match status" value="1"/>
</dbReference>
<evidence type="ECO:0000256" key="13">
    <source>
        <dbReference type="ARBA" id="ARBA00023136"/>
    </source>
</evidence>
<dbReference type="PANTHER" id="PTHR45528">
    <property type="entry name" value="SENSOR HISTIDINE KINASE CPXA"/>
    <property type="match status" value="1"/>
</dbReference>
<evidence type="ECO:0000256" key="5">
    <source>
        <dbReference type="ARBA" id="ARBA00022553"/>
    </source>
</evidence>
<evidence type="ECO:0000256" key="9">
    <source>
        <dbReference type="ARBA" id="ARBA00022777"/>
    </source>
</evidence>
<comment type="catalytic activity">
    <reaction evidence="1">
        <text>ATP + protein L-histidine = ADP + protein N-phospho-L-histidine.</text>
        <dbReference type="EC" id="2.7.13.3"/>
    </reaction>
</comment>
<dbReference type="PRINTS" id="PR00344">
    <property type="entry name" value="BCTRLSENSOR"/>
</dbReference>
<keyword evidence="10" id="KW-0067">ATP-binding</keyword>
<keyword evidence="9 16" id="KW-0418">Kinase</keyword>
<evidence type="ECO:0000256" key="7">
    <source>
        <dbReference type="ARBA" id="ARBA00022692"/>
    </source>
</evidence>
<feature type="transmembrane region" description="Helical" evidence="14">
    <location>
        <begin position="7"/>
        <end position="27"/>
    </location>
</feature>
<keyword evidence="17" id="KW-1185">Reference proteome</keyword>
<proteinExistence type="predicted"/>
<evidence type="ECO:0000256" key="12">
    <source>
        <dbReference type="ARBA" id="ARBA00023012"/>
    </source>
</evidence>
<dbReference type="Proteomes" id="UP001595826">
    <property type="component" value="Unassembled WGS sequence"/>
</dbReference>
<evidence type="ECO:0000256" key="6">
    <source>
        <dbReference type="ARBA" id="ARBA00022679"/>
    </source>
</evidence>
<feature type="domain" description="Histidine kinase" evidence="15">
    <location>
        <begin position="320"/>
        <end position="533"/>
    </location>
</feature>
<dbReference type="CDD" id="cd00075">
    <property type="entry name" value="HATPase"/>
    <property type="match status" value="1"/>
</dbReference>
<sequence length="533" mass="61042">MNTKKYTWLFYFITLTIITTIGVQFYWNYKNYEENKQRVANEIQLSLDNAVEEYYSSLAKSNFITIIGKNATDSNKLKFFDAISNDTIKLKKSKKKIGSKITLNSIKITTDENYSKEKIDSILLTTKDFVTEFNLKEDSTKSKSFLENYKPQTHFKDSIKGLHFDSHGNKSEIKYFKGKAAADSLKLLTNLKPIFISFLDQSIEYKKLDSLIENQLNKKGIDLKTSFHHIKNDSIIKKTKDTTLISDLFSVDSKSTYLKKEEAFKLYYANPNFEALKRGFGGILLSFILALLIVSCLFYLLKIIKEQKELSIIKNDLISNITHEFKTPIATVSTAIEAIENFNVLDDKEKTQKYLSLSSIQLKKLHQMVEKLLETATLDSEQLLLKKETIDITEVVQKIVTKHQLLANNKTLNFSTNLKPIYINVDAFHFENVVSNLIDNAVKYGGDTIEININSILNNTEITVADNGNGVEKNQQEKIFDKFYRVPKGNTHNVKGFGIGLYYCKKIIEKHLGTISLVSDKNNTIFKINIPNE</sequence>
<evidence type="ECO:0000256" key="11">
    <source>
        <dbReference type="ARBA" id="ARBA00022989"/>
    </source>
</evidence>
<reference evidence="17" key="1">
    <citation type="journal article" date="2019" name="Int. J. Syst. Evol. Microbiol.">
        <title>The Global Catalogue of Microorganisms (GCM) 10K type strain sequencing project: providing services to taxonomists for standard genome sequencing and annotation.</title>
        <authorList>
            <consortium name="The Broad Institute Genomics Platform"/>
            <consortium name="The Broad Institute Genome Sequencing Center for Infectious Disease"/>
            <person name="Wu L."/>
            <person name="Ma J."/>
        </authorList>
    </citation>
    <scope>NUCLEOTIDE SEQUENCE [LARGE SCALE GENOMIC DNA]</scope>
    <source>
        <strain evidence="17">CECT 8655</strain>
    </source>
</reference>
<keyword evidence="11 14" id="KW-1133">Transmembrane helix</keyword>
<evidence type="ECO:0000256" key="3">
    <source>
        <dbReference type="ARBA" id="ARBA00012438"/>
    </source>
</evidence>
<evidence type="ECO:0000313" key="17">
    <source>
        <dbReference type="Proteomes" id="UP001595826"/>
    </source>
</evidence>
<dbReference type="SMART" id="SM00388">
    <property type="entry name" value="HisKA"/>
    <property type="match status" value="1"/>
</dbReference>
<dbReference type="InterPro" id="IPR005467">
    <property type="entry name" value="His_kinase_dom"/>
</dbReference>
<comment type="caution">
    <text evidence="16">The sequence shown here is derived from an EMBL/GenBank/DDBJ whole genome shotgun (WGS) entry which is preliminary data.</text>
</comment>
<keyword evidence="13 14" id="KW-0472">Membrane</keyword>
<dbReference type="InterPro" id="IPR036890">
    <property type="entry name" value="HATPase_C_sf"/>
</dbReference>
<evidence type="ECO:0000256" key="4">
    <source>
        <dbReference type="ARBA" id="ARBA00022475"/>
    </source>
</evidence>
<protein>
    <recommendedName>
        <fullName evidence="3">histidine kinase</fullName>
        <ecNumber evidence="3">2.7.13.3</ecNumber>
    </recommendedName>
</protein>
<dbReference type="RefSeq" id="WP_377407360.1">
    <property type="nucleotide sequence ID" value="NZ_JBHSCY010000001.1"/>
</dbReference>
<dbReference type="CDD" id="cd00082">
    <property type="entry name" value="HisKA"/>
    <property type="match status" value="1"/>
</dbReference>
<dbReference type="InterPro" id="IPR050398">
    <property type="entry name" value="HssS/ArlS-like"/>
</dbReference>
<keyword evidence="12" id="KW-0902">Two-component regulatory system</keyword>
<dbReference type="Pfam" id="PF02518">
    <property type="entry name" value="HATPase_c"/>
    <property type="match status" value="1"/>
</dbReference>
<dbReference type="GO" id="GO:0016301">
    <property type="term" value="F:kinase activity"/>
    <property type="evidence" value="ECO:0007669"/>
    <property type="project" value="UniProtKB-KW"/>
</dbReference>
<dbReference type="SUPFAM" id="SSF47384">
    <property type="entry name" value="Homodimeric domain of signal transducing histidine kinase"/>
    <property type="match status" value="1"/>
</dbReference>
<evidence type="ECO:0000256" key="8">
    <source>
        <dbReference type="ARBA" id="ARBA00022741"/>
    </source>
</evidence>
<dbReference type="Gene3D" id="3.30.565.10">
    <property type="entry name" value="Histidine kinase-like ATPase, C-terminal domain"/>
    <property type="match status" value="1"/>
</dbReference>
<gene>
    <name evidence="16" type="ORF">ACFOWD_00950</name>
</gene>
<feature type="transmembrane region" description="Helical" evidence="14">
    <location>
        <begin position="280"/>
        <end position="301"/>
    </location>
</feature>
<dbReference type="EC" id="2.7.13.3" evidence="3"/>
<keyword evidence="8" id="KW-0547">Nucleotide-binding</keyword>
<dbReference type="SMART" id="SM00387">
    <property type="entry name" value="HATPase_c"/>
    <property type="match status" value="1"/>
</dbReference>
<dbReference type="InterPro" id="IPR036097">
    <property type="entry name" value="HisK_dim/P_sf"/>
</dbReference>
<accession>A0ABV8R6G8</accession>
<keyword evidence="7 14" id="KW-0812">Transmembrane</keyword>
<dbReference type="PROSITE" id="PS50109">
    <property type="entry name" value="HIS_KIN"/>
    <property type="match status" value="1"/>
</dbReference>
<evidence type="ECO:0000256" key="14">
    <source>
        <dbReference type="SAM" id="Phobius"/>
    </source>
</evidence>
<keyword evidence="6" id="KW-0808">Transferase</keyword>
<keyword evidence="5" id="KW-0597">Phosphoprotein</keyword>
<evidence type="ECO:0000313" key="16">
    <source>
        <dbReference type="EMBL" id="MFC4267457.1"/>
    </source>
</evidence>
<dbReference type="Gene3D" id="1.10.287.130">
    <property type="match status" value="1"/>
</dbReference>
<dbReference type="Pfam" id="PF00512">
    <property type="entry name" value="HisKA"/>
    <property type="match status" value="1"/>
</dbReference>
<comment type="subcellular location">
    <subcellularLocation>
        <location evidence="2">Cell membrane</location>
        <topology evidence="2">Multi-pass membrane protein</topology>
    </subcellularLocation>
</comment>
<organism evidence="16 17">
    <name type="scientific">Polaribacter marinivivus</name>
    <dbReference type="NCBI Taxonomy" id="1524260"/>
    <lineage>
        <taxon>Bacteria</taxon>
        <taxon>Pseudomonadati</taxon>
        <taxon>Bacteroidota</taxon>
        <taxon>Flavobacteriia</taxon>
        <taxon>Flavobacteriales</taxon>
        <taxon>Flavobacteriaceae</taxon>
    </lineage>
</organism>
<evidence type="ECO:0000256" key="10">
    <source>
        <dbReference type="ARBA" id="ARBA00022840"/>
    </source>
</evidence>
<dbReference type="EMBL" id="JBHSCY010000001">
    <property type="protein sequence ID" value="MFC4267457.1"/>
    <property type="molecule type" value="Genomic_DNA"/>
</dbReference>
<evidence type="ECO:0000259" key="15">
    <source>
        <dbReference type="PROSITE" id="PS50109"/>
    </source>
</evidence>
<dbReference type="InterPro" id="IPR004358">
    <property type="entry name" value="Sig_transdc_His_kin-like_C"/>
</dbReference>
<dbReference type="InterPro" id="IPR003661">
    <property type="entry name" value="HisK_dim/P_dom"/>
</dbReference>
<name>A0ABV8R6G8_9FLAO</name>
<evidence type="ECO:0000256" key="2">
    <source>
        <dbReference type="ARBA" id="ARBA00004651"/>
    </source>
</evidence>